<evidence type="ECO:0000313" key="3">
    <source>
        <dbReference type="EMBL" id="CAK9005153.1"/>
    </source>
</evidence>
<dbReference type="InterPro" id="IPR017850">
    <property type="entry name" value="Alkaline_phosphatase_core_sf"/>
</dbReference>
<dbReference type="Pfam" id="PF07583">
    <property type="entry name" value="PSCyt2"/>
    <property type="match status" value="1"/>
</dbReference>
<dbReference type="InterPro" id="IPR010869">
    <property type="entry name" value="DUF1501"/>
</dbReference>
<dbReference type="PANTHER" id="PTHR35889:SF3">
    <property type="entry name" value="F-BOX DOMAIN-CONTAINING PROTEIN"/>
    <property type="match status" value="1"/>
</dbReference>
<dbReference type="SUPFAM" id="SSF53649">
    <property type="entry name" value="Alkaline phosphatase-like"/>
    <property type="match status" value="1"/>
</dbReference>
<accession>A0ABP0ITI0</accession>
<organism evidence="3 4">
    <name type="scientific">Durusdinium trenchii</name>
    <dbReference type="NCBI Taxonomy" id="1381693"/>
    <lineage>
        <taxon>Eukaryota</taxon>
        <taxon>Sar</taxon>
        <taxon>Alveolata</taxon>
        <taxon>Dinophyceae</taxon>
        <taxon>Suessiales</taxon>
        <taxon>Symbiodiniaceae</taxon>
        <taxon>Durusdinium</taxon>
    </lineage>
</organism>
<keyword evidence="4" id="KW-1185">Reference proteome</keyword>
<feature type="domain" description="DUF1549" evidence="1">
    <location>
        <begin position="38"/>
        <end position="85"/>
    </location>
</feature>
<feature type="non-terminal residue" evidence="3">
    <location>
        <position position="1"/>
    </location>
</feature>
<sequence>SYEEYASEQSRFLSREAPADFTDPANPMHYYWFRSNNQLPTDRALSFGYVFLGVRLQCAQCHKHPFDQWSQQDFEKFTQFFTRIKTGAAPDARDAQQQLKTKLGVPVKLDTAALRRQMYLRVSAEGLPIPWNEVWIESAGDEPQVAKLLGDREIDLNEYDDPREPLMAWLLRDENPYFAPAFVNRVWAHYFGVGIVDPPDDFNMANPPSNKALLEWLSREFVEHGYDLKWLHRTITSSRTYQLSWRPNETNRHDDRNFSHARIRRLPAEVTIDAILQATSNEDRLRTWGTNTQGRKITQHPRSIQARGIDYSLLVFGKPLRTTTCDCERQQSPTLLQSLYVRNDHEINEWLQRKDGWLMSIARRLNERLTSETSNAVLYQPVAEETVEPELEVDPLIREAFLRTLSRSPTETELDRGRDHLADSENMVEGLRDLMWALINTQESLLQAGVLSATGLTLPRYLRLLNAAERQESRADSVLFLNLAGGPAHLDTLDMKENLPQETRSQFEPIQSRIAGLSVCEHLPRLATMIDQFTLIRGISHTTGDHPQGQAYISSGNRPGPALKYPSYGSIVMNELATDPELPPYVAIPQTEWSAGFMGDAFAPFKTNAVPKPGETFSVRGISPASGVSVDKIARRDKLLNDLNTRFREAETNSQLLEALDTFGEQAHRMITSETTQKSFDVSREPESVQQLFGKDDVSQSLLLAVRLIEAGSGLGHAPRQLRGTQKAVTSARPRTHGGPYCFEGKGLLERTLVVVMGEFGRTPKINQNVGRDHYPRANWCLMAGGGVKPGQLIGATDAKGEGPDDNTDIHPDDLGASILNALGIDHHKEYYTRTDRPVSLIPHGRPIDGLFS</sequence>
<evidence type="ECO:0000259" key="1">
    <source>
        <dbReference type="Pfam" id="PF07583"/>
    </source>
</evidence>
<evidence type="ECO:0000259" key="2">
    <source>
        <dbReference type="Pfam" id="PF07587"/>
    </source>
</evidence>
<evidence type="ECO:0000313" key="4">
    <source>
        <dbReference type="Proteomes" id="UP001642464"/>
    </source>
</evidence>
<proteinExistence type="predicted"/>
<dbReference type="Proteomes" id="UP001642464">
    <property type="component" value="Unassembled WGS sequence"/>
</dbReference>
<reference evidence="3 4" key="1">
    <citation type="submission" date="2024-02" db="EMBL/GenBank/DDBJ databases">
        <authorList>
            <person name="Chen Y."/>
            <person name="Shah S."/>
            <person name="Dougan E. K."/>
            <person name="Thang M."/>
            <person name="Chan C."/>
        </authorList>
    </citation>
    <scope>NUCLEOTIDE SEQUENCE [LARGE SCALE GENOMIC DNA]</scope>
</reference>
<dbReference type="EMBL" id="CAXAMM010004860">
    <property type="protein sequence ID" value="CAK9005153.1"/>
    <property type="molecule type" value="Genomic_DNA"/>
</dbReference>
<dbReference type="InterPro" id="IPR011444">
    <property type="entry name" value="DUF1549"/>
</dbReference>
<dbReference type="Pfam" id="PF07394">
    <property type="entry name" value="DUF1501"/>
    <property type="match status" value="2"/>
</dbReference>
<gene>
    <name evidence="3" type="ORF">SCF082_LOCUS8481</name>
</gene>
<dbReference type="Pfam" id="PF07587">
    <property type="entry name" value="PSD1"/>
    <property type="match status" value="1"/>
</dbReference>
<comment type="caution">
    <text evidence="3">The sequence shown here is derived from an EMBL/GenBank/DDBJ whole genome shotgun (WGS) entry which is preliminary data.</text>
</comment>
<dbReference type="InterPro" id="IPR022655">
    <property type="entry name" value="DUF1553"/>
</dbReference>
<dbReference type="PANTHER" id="PTHR35889">
    <property type="entry name" value="CYCLOINULO-OLIGOSACCHARIDE FRUCTANOTRANSFERASE-RELATED"/>
    <property type="match status" value="1"/>
</dbReference>
<protein>
    <submittedName>
        <fullName evidence="3">DUF1553 domain-containing protein</fullName>
    </submittedName>
</protein>
<feature type="domain" description="DUF1553" evidence="2">
    <location>
        <begin position="163"/>
        <end position="419"/>
    </location>
</feature>
<name>A0ABP0ITI0_9DINO</name>